<organism evidence="9 10">
    <name type="scientific">Discostella pseudostelligera</name>
    <dbReference type="NCBI Taxonomy" id="259834"/>
    <lineage>
        <taxon>Eukaryota</taxon>
        <taxon>Sar</taxon>
        <taxon>Stramenopiles</taxon>
        <taxon>Ochrophyta</taxon>
        <taxon>Bacillariophyta</taxon>
        <taxon>Coscinodiscophyceae</taxon>
        <taxon>Thalassiosirophycidae</taxon>
        <taxon>Stephanodiscales</taxon>
        <taxon>Stephanodiscaceae</taxon>
        <taxon>Discostella</taxon>
    </lineage>
</organism>
<sequence>MDGDGVGTKQLASNIRSAVFAPINPCDGLHVSKGERESSEGPTRSPTQQLSCSTNDTKINDDASPSMKIILWKDSPDEYRRRLATFRSETYFAKPLALSPLVCAAFGRIDMWENTGKDIIKCRHPNCCGGSGGGRGGVGAAICITFHPNLNEESHNQLCQKYMDMLATCHGSKCLFRTYAGRWLKVMKHYTLDEEVDGSDDGGDTKLADKDSNELNDTNHTVCFTNTKLYVPPYFLSISNDFLLFEDCSKDGSIARDHVRECAIKTNDMLQDGMIQIECTVPDAVTDYCRSINPSVDFDDVINNEGETMKIPYRLATFGWSICTDVFDDNSNNYSHAIVKCNMCLSRSRLEVSSSRADDEETGSRKRRRMDAGFHLIDSHRMYCPFKSGFAYRPGAMSQLPGWKVVVSNMVRSL</sequence>
<protein>
    <submittedName>
        <fullName evidence="9">Uncharacterized protein</fullName>
    </submittedName>
</protein>
<evidence type="ECO:0000256" key="4">
    <source>
        <dbReference type="ARBA" id="ARBA00022833"/>
    </source>
</evidence>
<dbReference type="InterPro" id="IPR013909">
    <property type="entry name" value="NuBaID_C"/>
</dbReference>
<feature type="compositionally biased region" description="Polar residues" evidence="6">
    <location>
        <begin position="40"/>
        <end position="57"/>
    </location>
</feature>
<gene>
    <name evidence="9" type="ORF">ACHAWU_008178</name>
</gene>
<dbReference type="AlphaFoldDB" id="A0ABD3MEC5"/>
<evidence type="ECO:0000256" key="6">
    <source>
        <dbReference type="SAM" id="MobiDB-lite"/>
    </source>
</evidence>
<keyword evidence="2" id="KW-0479">Metal-binding</keyword>
<proteinExistence type="predicted"/>
<evidence type="ECO:0000313" key="10">
    <source>
        <dbReference type="Proteomes" id="UP001530293"/>
    </source>
</evidence>
<dbReference type="InterPro" id="IPR012935">
    <property type="entry name" value="NuBaID_N"/>
</dbReference>
<evidence type="ECO:0000256" key="5">
    <source>
        <dbReference type="ARBA" id="ARBA00023242"/>
    </source>
</evidence>
<feature type="domain" description="C3HC-type" evidence="7">
    <location>
        <begin position="76"/>
        <end position="179"/>
    </location>
</feature>
<name>A0ABD3MEC5_9STRA</name>
<dbReference type="Pfam" id="PF08600">
    <property type="entry name" value="NuBaID_C"/>
    <property type="match status" value="1"/>
</dbReference>
<comment type="caution">
    <text evidence="9">The sequence shown here is derived from an EMBL/GenBank/DDBJ whole genome shotgun (WGS) entry which is preliminary data.</text>
</comment>
<evidence type="ECO:0000256" key="3">
    <source>
        <dbReference type="ARBA" id="ARBA00022771"/>
    </source>
</evidence>
<evidence type="ECO:0000259" key="8">
    <source>
        <dbReference type="Pfam" id="PF08600"/>
    </source>
</evidence>
<keyword evidence="5" id="KW-0539">Nucleus</keyword>
<evidence type="ECO:0000313" key="9">
    <source>
        <dbReference type="EMBL" id="KAL3762475.1"/>
    </source>
</evidence>
<evidence type="ECO:0000259" key="7">
    <source>
        <dbReference type="Pfam" id="PF07967"/>
    </source>
</evidence>
<dbReference type="Pfam" id="PF07967">
    <property type="entry name" value="zf-C3HC"/>
    <property type="match status" value="1"/>
</dbReference>
<feature type="region of interest" description="Disordered" evidence="6">
    <location>
        <begin position="30"/>
        <end position="59"/>
    </location>
</feature>
<reference evidence="9 10" key="1">
    <citation type="submission" date="2024-10" db="EMBL/GenBank/DDBJ databases">
        <title>Updated reference genomes for cyclostephanoid diatoms.</title>
        <authorList>
            <person name="Roberts W.R."/>
            <person name="Alverson A.J."/>
        </authorList>
    </citation>
    <scope>NUCLEOTIDE SEQUENCE [LARGE SCALE GENOMIC DNA]</scope>
    <source>
        <strain evidence="9 10">AJA232-27</strain>
    </source>
</reference>
<keyword evidence="3" id="KW-0863">Zinc-finger</keyword>
<dbReference type="GO" id="GO:0008270">
    <property type="term" value="F:zinc ion binding"/>
    <property type="evidence" value="ECO:0007669"/>
    <property type="project" value="UniProtKB-KW"/>
</dbReference>
<dbReference type="GO" id="GO:0005634">
    <property type="term" value="C:nucleus"/>
    <property type="evidence" value="ECO:0007669"/>
    <property type="project" value="UniProtKB-SubCell"/>
</dbReference>
<dbReference type="Proteomes" id="UP001530293">
    <property type="component" value="Unassembled WGS sequence"/>
</dbReference>
<feature type="compositionally biased region" description="Basic and acidic residues" evidence="6">
    <location>
        <begin position="30"/>
        <end position="39"/>
    </location>
</feature>
<accession>A0ABD3MEC5</accession>
<dbReference type="PANTHER" id="PTHR15835:SF6">
    <property type="entry name" value="ZINC FINGER C3HC-TYPE PROTEIN 1"/>
    <property type="match status" value="1"/>
</dbReference>
<feature type="domain" description="NuBaID C-terminal" evidence="8">
    <location>
        <begin position="314"/>
        <end position="393"/>
    </location>
</feature>
<dbReference type="PANTHER" id="PTHR15835">
    <property type="entry name" value="NUCLEAR-INTERACTING PARTNER OF ALK"/>
    <property type="match status" value="1"/>
</dbReference>
<evidence type="ECO:0000256" key="2">
    <source>
        <dbReference type="ARBA" id="ARBA00022723"/>
    </source>
</evidence>
<evidence type="ECO:0000256" key="1">
    <source>
        <dbReference type="ARBA" id="ARBA00004123"/>
    </source>
</evidence>
<dbReference type="EMBL" id="JALLBG020000135">
    <property type="protein sequence ID" value="KAL3762475.1"/>
    <property type="molecule type" value="Genomic_DNA"/>
</dbReference>
<comment type="subcellular location">
    <subcellularLocation>
        <location evidence="1">Nucleus</location>
    </subcellularLocation>
</comment>
<keyword evidence="10" id="KW-1185">Reference proteome</keyword>
<keyword evidence="4" id="KW-0862">Zinc</keyword>